<gene>
    <name evidence="8" type="primary">ntaA_1</name>
    <name evidence="8" type="ORF">RS83_00261</name>
</gene>
<evidence type="ECO:0000256" key="1">
    <source>
        <dbReference type="ARBA" id="ARBA00022630"/>
    </source>
</evidence>
<dbReference type="OrthoDB" id="3265338at2"/>
<dbReference type="EC" id="1.14.14.10" evidence="8"/>
<comment type="similarity">
    <text evidence="5">Belongs to the NtaA/SnaA/DszA monooxygenase family.</text>
</comment>
<dbReference type="PANTHER" id="PTHR30011">
    <property type="entry name" value="ALKANESULFONATE MONOOXYGENASE-RELATED"/>
    <property type="match status" value="1"/>
</dbReference>
<keyword evidence="2 6" id="KW-0288">FMN</keyword>
<evidence type="ECO:0000256" key="2">
    <source>
        <dbReference type="ARBA" id="ARBA00022643"/>
    </source>
</evidence>
<keyword evidence="4 8" id="KW-0503">Monooxygenase</keyword>
<dbReference type="EMBL" id="JYIW01000014">
    <property type="protein sequence ID" value="KJL32474.1"/>
    <property type="molecule type" value="Genomic_DNA"/>
</dbReference>
<feature type="binding site" evidence="6">
    <location>
        <position position="93"/>
    </location>
    <ligand>
        <name>FMN</name>
        <dbReference type="ChEBI" id="CHEBI:58210"/>
    </ligand>
</feature>
<dbReference type="Proteomes" id="UP000033640">
    <property type="component" value="Unassembled WGS sequence"/>
</dbReference>
<dbReference type="InterPro" id="IPR011251">
    <property type="entry name" value="Luciferase-like_dom"/>
</dbReference>
<evidence type="ECO:0000256" key="4">
    <source>
        <dbReference type="ARBA" id="ARBA00023033"/>
    </source>
</evidence>
<organism evidence="8 9">
    <name type="scientific">Microbacterium oxydans</name>
    <dbReference type="NCBI Taxonomy" id="82380"/>
    <lineage>
        <taxon>Bacteria</taxon>
        <taxon>Bacillati</taxon>
        <taxon>Actinomycetota</taxon>
        <taxon>Actinomycetes</taxon>
        <taxon>Micrococcales</taxon>
        <taxon>Microbacteriaceae</taxon>
        <taxon>Microbacterium</taxon>
    </lineage>
</organism>
<evidence type="ECO:0000256" key="3">
    <source>
        <dbReference type="ARBA" id="ARBA00023002"/>
    </source>
</evidence>
<dbReference type="InterPro" id="IPR016215">
    <property type="entry name" value="NTA_MOA"/>
</dbReference>
<evidence type="ECO:0000313" key="8">
    <source>
        <dbReference type="EMBL" id="KJL32474.1"/>
    </source>
</evidence>
<evidence type="ECO:0000256" key="5">
    <source>
        <dbReference type="ARBA" id="ARBA00033748"/>
    </source>
</evidence>
<sequence>MTRPLVLGANVYDYGTDAGAWRAPGEDPLRVFGADFWRDAARTAEDAGIHAIFLADTPGLASNPAIRPSRLLEPLAALATVAAETEHLGIISTVSSSSNDPVELARRLLSVSAFSGSRFGWNVVTGITGNAITDFGYDADPGREERYARAEEFVEAYSAFIAAVRDDTDYHHTGELFGERIARADLGVDPAIRSLLPDVAPLIVQAGGSPRGRQLAAESAEAVFAAETVKETAAANAADLRDRAAALGRPAPLVLPGIHLVVGSTEEEAERRFSVVHERSPDGYVLKRFTAMFGIDGSRLDLDAPAEDEITRLSGDPSAAPIGFRKAIAAYGAAGNLTVRELLRYFAGFGHQLFVGSPERLVDIMTDWVDAGAADGFNLLFDTNPWGLREFAEHVTPVLRARGLLVERGDEPFTAWMRGARR</sequence>
<dbReference type="SUPFAM" id="SSF51679">
    <property type="entry name" value="Bacterial luciferase-like"/>
    <property type="match status" value="1"/>
</dbReference>
<feature type="binding site" evidence="6">
    <location>
        <position position="56"/>
    </location>
    <ligand>
        <name>FMN</name>
        <dbReference type="ChEBI" id="CHEBI:58210"/>
    </ligand>
</feature>
<dbReference type="InterPro" id="IPR051260">
    <property type="entry name" value="Diverse_substr_monoxygenases"/>
</dbReference>
<feature type="domain" description="Luciferase-like" evidence="7">
    <location>
        <begin position="33"/>
        <end position="373"/>
    </location>
</feature>
<reference evidence="8 9" key="1">
    <citation type="submission" date="2015-02" db="EMBL/GenBank/DDBJ databases">
        <title>Draft genome sequences of ten Microbacterium spp. with emphasis on heavy metal contaminated environments.</title>
        <authorList>
            <person name="Corretto E."/>
        </authorList>
    </citation>
    <scope>NUCLEOTIDE SEQUENCE [LARGE SCALE GENOMIC DNA]</scope>
    <source>
        <strain evidence="8 9">BEL4b</strain>
    </source>
</reference>
<dbReference type="InterPro" id="IPR036661">
    <property type="entry name" value="Luciferase-like_sf"/>
</dbReference>
<dbReference type="PIRSF" id="PIRSF000337">
    <property type="entry name" value="NTA_MOA"/>
    <property type="match status" value="1"/>
</dbReference>
<evidence type="ECO:0000313" key="9">
    <source>
        <dbReference type="Proteomes" id="UP000033640"/>
    </source>
</evidence>
<evidence type="ECO:0000256" key="6">
    <source>
        <dbReference type="PIRSR" id="PIRSR000337-1"/>
    </source>
</evidence>
<dbReference type="PANTHER" id="PTHR30011:SF16">
    <property type="entry name" value="C2H2 FINGER DOMAIN TRANSCRIPTION FACTOR (EUROFUNG)-RELATED"/>
    <property type="match status" value="1"/>
</dbReference>
<dbReference type="GO" id="GO:0018529">
    <property type="term" value="F:nitrilotriacetate monooxygenase activity"/>
    <property type="evidence" value="ECO:0007669"/>
    <property type="project" value="UniProtKB-EC"/>
</dbReference>
<proteinExistence type="inferred from homology"/>
<dbReference type="AlphaFoldDB" id="A0A0F0LII2"/>
<protein>
    <submittedName>
        <fullName evidence="8">Nitrilotriacetate monooxygenase component A</fullName>
        <ecNumber evidence="8">1.14.14.10</ecNumber>
    </submittedName>
</protein>
<dbReference type="RefSeq" id="WP_045277706.1">
    <property type="nucleotide sequence ID" value="NZ_JYIW01000014.1"/>
</dbReference>
<accession>A0A0F0LII2</accession>
<keyword evidence="3 8" id="KW-0560">Oxidoreductase</keyword>
<feature type="binding site" evidence="6">
    <location>
        <position position="209"/>
    </location>
    <ligand>
        <name>FMN</name>
        <dbReference type="ChEBI" id="CHEBI:58210"/>
    </ligand>
</feature>
<comment type="caution">
    <text evidence="8">The sequence shown here is derived from an EMBL/GenBank/DDBJ whole genome shotgun (WGS) entry which is preliminary data.</text>
</comment>
<dbReference type="Pfam" id="PF00296">
    <property type="entry name" value="Bac_luciferase"/>
    <property type="match status" value="1"/>
</dbReference>
<evidence type="ECO:0000259" key="7">
    <source>
        <dbReference type="Pfam" id="PF00296"/>
    </source>
</evidence>
<dbReference type="Gene3D" id="3.20.20.30">
    <property type="entry name" value="Luciferase-like domain"/>
    <property type="match status" value="1"/>
</dbReference>
<dbReference type="PATRIC" id="fig|82380.11.peg.272"/>
<feature type="binding site" evidence="6">
    <location>
        <position position="147"/>
    </location>
    <ligand>
        <name>FMN</name>
        <dbReference type="ChEBI" id="CHEBI:58210"/>
    </ligand>
</feature>
<keyword evidence="1 6" id="KW-0285">Flavoprotein</keyword>
<name>A0A0F0LII2_9MICO</name>